<keyword evidence="3" id="KW-1185">Reference proteome</keyword>
<dbReference type="AlphaFoldDB" id="A0A8T0FEY2"/>
<feature type="compositionally biased region" description="Basic and acidic residues" evidence="1">
    <location>
        <begin position="42"/>
        <end position="56"/>
    </location>
</feature>
<name>A0A8T0FEY2_ARGBR</name>
<feature type="region of interest" description="Disordered" evidence="1">
    <location>
        <begin position="97"/>
        <end position="118"/>
    </location>
</feature>
<reference evidence="2" key="2">
    <citation type="submission" date="2020-06" db="EMBL/GenBank/DDBJ databases">
        <authorList>
            <person name="Sheffer M."/>
        </authorList>
    </citation>
    <scope>NUCLEOTIDE SEQUENCE</scope>
</reference>
<protein>
    <submittedName>
        <fullName evidence="2">Uncharacterized protein</fullName>
    </submittedName>
</protein>
<evidence type="ECO:0000313" key="2">
    <source>
        <dbReference type="EMBL" id="KAF8789867.1"/>
    </source>
</evidence>
<dbReference type="EMBL" id="JABXBU010000012">
    <property type="protein sequence ID" value="KAF8789867.1"/>
    <property type="molecule type" value="Genomic_DNA"/>
</dbReference>
<proteinExistence type="predicted"/>
<organism evidence="2 3">
    <name type="scientific">Argiope bruennichi</name>
    <name type="common">Wasp spider</name>
    <name type="synonym">Aranea bruennichi</name>
    <dbReference type="NCBI Taxonomy" id="94029"/>
    <lineage>
        <taxon>Eukaryota</taxon>
        <taxon>Metazoa</taxon>
        <taxon>Ecdysozoa</taxon>
        <taxon>Arthropoda</taxon>
        <taxon>Chelicerata</taxon>
        <taxon>Arachnida</taxon>
        <taxon>Araneae</taxon>
        <taxon>Araneomorphae</taxon>
        <taxon>Entelegynae</taxon>
        <taxon>Araneoidea</taxon>
        <taxon>Araneidae</taxon>
        <taxon>Argiope</taxon>
    </lineage>
</organism>
<reference evidence="2" key="1">
    <citation type="journal article" date="2020" name="bioRxiv">
        <title>Chromosome-level reference genome of the European wasp spider Argiope bruennichi: a resource for studies on range expansion and evolutionary adaptation.</title>
        <authorList>
            <person name="Sheffer M.M."/>
            <person name="Hoppe A."/>
            <person name="Krehenwinkel H."/>
            <person name="Uhl G."/>
            <person name="Kuss A.W."/>
            <person name="Jensen L."/>
            <person name="Jensen C."/>
            <person name="Gillespie R.G."/>
            <person name="Hoff K.J."/>
            <person name="Prost S."/>
        </authorList>
    </citation>
    <scope>NUCLEOTIDE SEQUENCE</scope>
</reference>
<evidence type="ECO:0000313" key="3">
    <source>
        <dbReference type="Proteomes" id="UP000807504"/>
    </source>
</evidence>
<evidence type="ECO:0000256" key="1">
    <source>
        <dbReference type="SAM" id="MobiDB-lite"/>
    </source>
</evidence>
<feature type="region of interest" description="Disordered" evidence="1">
    <location>
        <begin position="1"/>
        <end position="62"/>
    </location>
</feature>
<accession>A0A8T0FEY2</accession>
<dbReference type="Proteomes" id="UP000807504">
    <property type="component" value="Unassembled WGS sequence"/>
</dbReference>
<gene>
    <name evidence="2" type="ORF">HNY73_007776</name>
</gene>
<sequence>MKSREQTPRTGPFQDHCGKGDQGSSSEEELMDAQPFQATNSKVKDQRSNETMKEQRPTSPSIQVTDEFIAEHSLVVTQAISLKENLGNWAQALASAKSEKTAYPSKGDCTESGCLNNL</sequence>
<comment type="caution">
    <text evidence="2">The sequence shown here is derived from an EMBL/GenBank/DDBJ whole genome shotgun (WGS) entry which is preliminary data.</text>
</comment>